<dbReference type="AlphaFoldDB" id="A0A7S1FCW1"/>
<organism evidence="3">
    <name type="scientific">Noctiluca scintillans</name>
    <name type="common">Sea sparkle</name>
    <name type="synonym">Red tide dinoflagellate</name>
    <dbReference type="NCBI Taxonomy" id="2966"/>
    <lineage>
        <taxon>Eukaryota</taxon>
        <taxon>Sar</taxon>
        <taxon>Alveolata</taxon>
        <taxon>Dinophyceae</taxon>
        <taxon>Noctilucales</taxon>
        <taxon>Noctilucaceae</taxon>
        <taxon>Noctiluca</taxon>
    </lineage>
</organism>
<feature type="domain" description="PAS" evidence="2">
    <location>
        <begin position="341"/>
        <end position="434"/>
    </location>
</feature>
<feature type="domain" description="Coenzyme Q-binding protein COQ10 START" evidence="1">
    <location>
        <begin position="172"/>
        <end position="302"/>
    </location>
</feature>
<sequence>MLPRIQRWFPSRAVSRQFWAGPPDVLRSVSAVKDAVISGASLNEDQRTQGHMIFRDGMNQVFKTLEVPLQVDLSQADTSLYADLSESGLRRRLDNLKAEVLLIEKYLAEGLTSTSNPGTAPAAVEPVPVAVEPTVVASVLDSEEGEEYLELDRLTRQLKKWYTVDSCTETPYQMMSTFELYPQWIPWCLSGRVLSTHPTKGVSSAAVGFGIKVPFLGTLGDDIVYRVELEPPTEPHGVARVYTVSDQSRYMDRLVYDWRFVPVSDSRTRVILNLEFKAAAAWCTPIWESLRRDVVNNISSAFIDRIVLLQASQGGDRSRPLSRPQLASVTSVLQGPMLRDQAVVVTETNGRTIRHANAAFARLAGRPLEGLPGKDIPDLLQDVATDRTVLRALGSAIRSRLPATVVLRNRNMAGDRFLNRLSLAPLDDDERNTGVVFWAVLKVVQGVEQRLELSELGALDEAWGPDYEHPQTISGRDMLTQSK</sequence>
<dbReference type="Gene3D" id="3.30.530.20">
    <property type="match status" value="1"/>
</dbReference>
<reference evidence="3" key="1">
    <citation type="submission" date="2021-01" db="EMBL/GenBank/DDBJ databases">
        <authorList>
            <person name="Corre E."/>
            <person name="Pelletier E."/>
            <person name="Niang G."/>
            <person name="Scheremetjew M."/>
            <person name="Finn R."/>
            <person name="Kale V."/>
            <person name="Holt S."/>
            <person name="Cochrane G."/>
            <person name="Meng A."/>
            <person name="Brown T."/>
            <person name="Cohen L."/>
        </authorList>
    </citation>
    <scope>NUCLEOTIDE SEQUENCE</scope>
</reference>
<dbReference type="Pfam" id="PF13426">
    <property type="entry name" value="PAS_9"/>
    <property type="match status" value="1"/>
</dbReference>
<dbReference type="CDD" id="cd00130">
    <property type="entry name" value="PAS"/>
    <property type="match status" value="1"/>
</dbReference>
<evidence type="ECO:0000259" key="1">
    <source>
        <dbReference type="Pfam" id="PF03364"/>
    </source>
</evidence>
<dbReference type="InterPro" id="IPR000014">
    <property type="entry name" value="PAS"/>
</dbReference>
<evidence type="ECO:0000313" key="3">
    <source>
        <dbReference type="EMBL" id="CAD8857634.1"/>
    </source>
</evidence>
<dbReference type="EMBL" id="HBFQ01045065">
    <property type="protein sequence ID" value="CAD8857634.1"/>
    <property type="molecule type" value="Transcribed_RNA"/>
</dbReference>
<evidence type="ECO:0008006" key="4">
    <source>
        <dbReference type="Google" id="ProtNLM"/>
    </source>
</evidence>
<accession>A0A7S1FCW1</accession>
<dbReference type="InterPro" id="IPR005031">
    <property type="entry name" value="COQ10_START"/>
</dbReference>
<evidence type="ECO:0000259" key="2">
    <source>
        <dbReference type="Pfam" id="PF13426"/>
    </source>
</evidence>
<dbReference type="Pfam" id="PF03364">
    <property type="entry name" value="Polyketide_cyc"/>
    <property type="match status" value="1"/>
</dbReference>
<dbReference type="SUPFAM" id="SSF55961">
    <property type="entry name" value="Bet v1-like"/>
    <property type="match status" value="1"/>
</dbReference>
<dbReference type="Gene3D" id="3.30.450.20">
    <property type="entry name" value="PAS domain"/>
    <property type="match status" value="1"/>
</dbReference>
<dbReference type="InterPro" id="IPR035965">
    <property type="entry name" value="PAS-like_dom_sf"/>
</dbReference>
<name>A0A7S1FCW1_NOCSC</name>
<dbReference type="SUPFAM" id="SSF55785">
    <property type="entry name" value="PYP-like sensor domain (PAS domain)"/>
    <property type="match status" value="1"/>
</dbReference>
<gene>
    <name evidence="3" type="ORF">NSCI0253_LOCUS31986</name>
</gene>
<proteinExistence type="predicted"/>
<dbReference type="InterPro" id="IPR023393">
    <property type="entry name" value="START-like_dom_sf"/>
</dbReference>
<protein>
    <recommendedName>
        <fullName evidence="4">Coenzyme Q-binding protein COQ10 START domain-containing protein</fullName>
    </recommendedName>
</protein>